<dbReference type="InterPro" id="IPR016040">
    <property type="entry name" value="NAD(P)-bd_dom"/>
</dbReference>
<dbReference type="PANTHER" id="PTHR43162:SF1">
    <property type="entry name" value="PRESTALK A DIFFERENTIATION PROTEIN A"/>
    <property type="match status" value="1"/>
</dbReference>
<evidence type="ECO:0000259" key="1">
    <source>
        <dbReference type="Pfam" id="PF13460"/>
    </source>
</evidence>
<protein>
    <submittedName>
        <fullName evidence="2">NAD(P)H-binding protein</fullName>
    </submittedName>
</protein>
<proteinExistence type="predicted"/>
<sequence>MILITGGHGSVGTNLLAMLRADDLAVRVGSRRPEQLPADVSAVTCDLTDPSTFPAALAGVTSVFLYAEPSTITEFVSAATEAGVEHIVLLSSTAALSPDAATNPLGKLHLDTEVGLAAAPMTTTVLRPGTFAGNARAWADSIKAGSPVSLPYPDAYIDPIHELDIAAAAHAVLTKPDHRGAQHDLTGPEALTFRQQLDRIAGVTGQPVVIDHVTPEAWKEQMQAHLPAAVADALLDHWRRHDGVPTPLTDTVATLTGHPPRTFTNWIEDNAAEFTA</sequence>
<name>A0ABX8RUI9_NOCIO</name>
<dbReference type="PANTHER" id="PTHR43162">
    <property type="match status" value="1"/>
</dbReference>
<dbReference type="RefSeq" id="WP_218475208.1">
    <property type="nucleotide sequence ID" value="NZ_BAABJN010000001.1"/>
</dbReference>
<evidence type="ECO:0000313" key="2">
    <source>
        <dbReference type="EMBL" id="QXN93299.1"/>
    </source>
</evidence>
<evidence type="ECO:0000313" key="3">
    <source>
        <dbReference type="Proteomes" id="UP000694257"/>
    </source>
</evidence>
<reference evidence="2 3" key="1">
    <citation type="submission" date="2021-07" db="EMBL/GenBank/DDBJ databases">
        <title>Whole Genome Sequence of Nocardia Iowensis.</title>
        <authorList>
            <person name="Lamm A."/>
            <person name="Collins-Fairclough A.M."/>
            <person name="Bunk B."/>
            <person name="Sproer C."/>
        </authorList>
    </citation>
    <scope>NUCLEOTIDE SEQUENCE [LARGE SCALE GENOMIC DNA]</scope>
    <source>
        <strain evidence="2 3">NRRL 5646</strain>
    </source>
</reference>
<organism evidence="2 3">
    <name type="scientific">Nocardia iowensis</name>
    <dbReference type="NCBI Taxonomy" id="204891"/>
    <lineage>
        <taxon>Bacteria</taxon>
        <taxon>Bacillati</taxon>
        <taxon>Actinomycetota</taxon>
        <taxon>Actinomycetes</taxon>
        <taxon>Mycobacteriales</taxon>
        <taxon>Nocardiaceae</taxon>
        <taxon>Nocardia</taxon>
    </lineage>
</organism>
<dbReference type="EMBL" id="CP078145">
    <property type="protein sequence ID" value="QXN93299.1"/>
    <property type="molecule type" value="Genomic_DNA"/>
</dbReference>
<dbReference type="InterPro" id="IPR051604">
    <property type="entry name" value="Ergot_Alk_Oxidoreductase"/>
</dbReference>
<feature type="domain" description="NAD(P)-binding" evidence="1">
    <location>
        <begin position="6"/>
        <end position="135"/>
    </location>
</feature>
<accession>A0ABX8RUI9</accession>
<gene>
    <name evidence="2" type="ORF">KV110_09490</name>
</gene>
<dbReference type="Proteomes" id="UP000694257">
    <property type="component" value="Chromosome"/>
</dbReference>
<keyword evidence="3" id="KW-1185">Reference proteome</keyword>
<dbReference type="Pfam" id="PF13460">
    <property type="entry name" value="NAD_binding_10"/>
    <property type="match status" value="1"/>
</dbReference>